<dbReference type="PANTHER" id="PTHR42693:SF47">
    <property type="entry name" value="N-ACETYLGALACTOSAMINE-6-SULFATASE"/>
    <property type="match status" value="1"/>
</dbReference>
<evidence type="ECO:0000259" key="4">
    <source>
        <dbReference type="Pfam" id="PF00884"/>
    </source>
</evidence>
<dbReference type="InterPro" id="IPR000917">
    <property type="entry name" value="Sulfatase_N"/>
</dbReference>
<keyword evidence="6" id="KW-1185">Reference proteome</keyword>
<accession>A0AAV9R3S3</accession>
<evidence type="ECO:0000256" key="2">
    <source>
        <dbReference type="ARBA" id="ARBA00008779"/>
    </source>
</evidence>
<comment type="caution">
    <text evidence="5">The sequence shown here is derived from an EMBL/GenBank/DDBJ whole genome shotgun (WGS) entry which is preliminary data.</text>
</comment>
<dbReference type="GO" id="GO:0004065">
    <property type="term" value="F:arylsulfatase activity"/>
    <property type="evidence" value="ECO:0007669"/>
    <property type="project" value="TreeGrafter"/>
</dbReference>
<feature type="region of interest" description="Disordered" evidence="3">
    <location>
        <begin position="1"/>
        <end position="65"/>
    </location>
</feature>
<dbReference type="PANTHER" id="PTHR42693">
    <property type="entry name" value="ARYLSULFATASE FAMILY MEMBER"/>
    <property type="match status" value="1"/>
</dbReference>
<gene>
    <name evidence="5" type="ORF">CRENBAI_002427</name>
</gene>
<reference evidence="5 6" key="1">
    <citation type="submission" date="2021-06" db="EMBL/GenBank/DDBJ databases">
        <authorList>
            <person name="Palmer J.M."/>
        </authorList>
    </citation>
    <scope>NUCLEOTIDE SEQUENCE [LARGE SCALE GENOMIC DNA]</scope>
    <source>
        <strain evidence="5 6">MEX-2019</strain>
        <tissue evidence="5">Muscle</tissue>
    </source>
</reference>
<proteinExistence type="inferred from homology"/>
<organism evidence="5 6">
    <name type="scientific">Crenichthys baileyi</name>
    <name type="common">White River springfish</name>
    <dbReference type="NCBI Taxonomy" id="28760"/>
    <lineage>
        <taxon>Eukaryota</taxon>
        <taxon>Metazoa</taxon>
        <taxon>Chordata</taxon>
        <taxon>Craniata</taxon>
        <taxon>Vertebrata</taxon>
        <taxon>Euteleostomi</taxon>
        <taxon>Actinopterygii</taxon>
        <taxon>Neopterygii</taxon>
        <taxon>Teleostei</taxon>
        <taxon>Neoteleostei</taxon>
        <taxon>Acanthomorphata</taxon>
        <taxon>Ovalentaria</taxon>
        <taxon>Atherinomorphae</taxon>
        <taxon>Cyprinodontiformes</taxon>
        <taxon>Goodeidae</taxon>
        <taxon>Crenichthys</taxon>
    </lineage>
</organism>
<comment type="similarity">
    <text evidence="2">Belongs to the sulfatase family.</text>
</comment>
<evidence type="ECO:0000256" key="1">
    <source>
        <dbReference type="ARBA" id="ARBA00001913"/>
    </source>
</evidence>
<feature type="compositionally biased region" description="Basic and acidic residues" evidence="3">
    <location>
        <begin position="22"/>
        <end position="32"/>
    </location>
</feature>
<protein>
    <recommendedName>
        <fullName evidence="4">Sulfatase N-terminal domain-containing protein</fullName>
    </recommendedName>
</protein>
<dbReference type="SUPFAM" id="SSF53649">
    <property type="entry name" value="Alkaline phosphatase-like"/>
    <property type="match status" value="1"/>
</dbReference>
<dbReference type="Pfam" id="PF00884">
    <property type="entry name" value="Sulfatase"/>
    <property type="match status" value="1"/>
</dbReference>
<evidence type="ECO:0000256" key="3">
    <source>
        <dbReference type="SAM" id="MobiDB-lite"/>
    </source>
</evidence>
<name>A0AAV9R3S3_9TELE</name>
<comment type="cofactor">
    <cofactor evidence="1">
        <name>Ca(2+)</name>
        <dbReference type="ChEBI" id="CHEBI:29108"/>
    </cofactor>
</comment>
<evidence type="ECO:0000313" key="6">
    <source>
        <dbReference type="Proteomes" id="UP001311232"/>
    </source>
</evidence>
<dbReference type="AlphaFoldDB" id="A0AAV9R3S3"/>
<dbReference type="Gene3D" id="3.40.720.10">
    <property type="entry name" value="Alkaline Phosphatase, subunit A"/>
    <property type="match status" value="1"/>
</dbReference>
<dbReference type="Proteomes" id="UP001311232">
    <property type="component" value="Unassembled WGS sequence"/>
</dbReference>
<evidence type="ECO:0000313" key="5">
    <source>
        <dbReference type="EMBL" id="KAK5603687.1"/>
    </source>
</evidence>
<sequence length="174" mass="19820">MLHRPTHLTANRSPAPGQGPEPQKEALEEGHHSTPRTGHPAKPTPEPRRCPSMTATHTPARHLGHRPQYLPLEHGFDEWFGSPNCHFGPYNSSVRPNIPIYNNSEMIGRYFEDFKIDLRTGESNLTQMYLMEGIDFIRRQTDAKQPFFLYWAADATHAPVYASKSFLGKSQRGR</sequence>
<dbReference type="EMBL" id="JAHHUM010002414">
    <property type="protein sequence ID" value="KAK5603687.1"/>
    <property type="molecule type" value="Genomic_DNA"/>
</dbReference>
<dbReference type="InterPro" id="IPR050738">
    <property type="entry name" value="Sulfatase"/>
</dbReference>
<feature type="domain" description="Sulfatase N-terminal" evidence="4">
    <location>
        <begin position="73"/>
        <end position="172"/>
    </location>
</feature>
<dbReference type="InterPro" id="IPR017850">
    <property type="entry name" value="Alkaline_phosphatase_core_sf"/>
</dbReference>